<feature type="domain" description="AAA+ ATPase" evidence="2">
    <location>
        <begin position="24"/>
        <end position="176"/>
    </location>
</feature>
<evidence type="ECO:0000313" key="3">
    <source>
        <dbReference type="EMBL" id="MBC3942005.1"/>
    </source>
</evidence>
<dbReference type="Proteomes" id="UP000597613">
    <property type="component" value="Unassembled WGS sequence"/>
</dbReference>
<evidence type="ECO:0000313" key="4">
    <source>
        <dbReference type="Proteomes" id="UP000597613"/>
    </source>
</evidence>
<dbReference type="Pfam" id="PF13538">
    <property type="entry name" value="UvrD_C_2"/>
    <property type="match status" value="1"/>
</dbReference>
<sequence>MNETWWVQPGQLDEEQKKILRSPPSDGLLVLGPPGSGKTNILILRANYVRFSLPRLVFITFTRTLAEFLKSGPSIGRTDQIKSNEISTFMAWGRKLLFDAGLTPPSMKGGFKKSRAALVTALNEYIASNKPGKLYDVIFIDEAQDFQKDEILVMAKLAQHINAAGDSRQTIYKNKDGLKAIEDIVTTTVQLEYHYRIGEKICVFADRILPPSEGDPPMIKGCKYDEKSRPSSVEPESCSSAQKQYETCLTNIKSQLRYIADEPIMVMAQKGDVRDAFWDVLVEDGELVGRSIRQSHDEGYEAFGPDSLIRVMTIASAKGSEARAVHILDANDLDASLRTLAFTAVTRAKTEVKLYHSKPLPSHLETPRETLPDLNDIF</sequence>
<evidence type="ECO:0000259" key="2">
    <source>
        <dbReference type="SMART" id="SM00382"/>
    </source>
</evidence>
<dbReference type="Gene3D" id="3.40.50.300">
    <property type="entry name" value="P-loop containing nucleotide triphosphate hydrolases"/>
    <property type="match status" value="2"/>
</dbReference>
<dbReference type="RefSeq" id="WP_187503720.1">
    <property type="nucleotide sequence ID" value="NZ_CP162536.1"/>
</dbReference>
<evidence type="ECO:0000256" key="1">
    <source>
        <dbReference type="ARBA" id="ARBA00034923"/>
    </source>
</evidence>
<dbReference type="EMBL" id="JACONT010000018">
    <property type="protein sequence ID" value="MBC3942005.1"/>
    <property type="molecule type" value="Genomic_DNA"/>
</dbReference>
<dbReference type="PANTHER" id="PTHR11070:SF2">
    <property type="entry name" value="ATP-DEPENDENT DNA HELICASE SRS2"/>
    <property type="match status" value="1"/>
</dbReference>
<proteinExistence type="predicted"/>
<dbReference type="InterPro" id="IPR000212">
    <property type="entry name" value="DNA_helicase_UvrD/REP"/>
</dbReference>
<organism evidence="3 4">
    <name type="scientific">Sphingomonas albertensis</name>
    <dbReference type="NCBI Taxonomy" id="2762591"/>
    <lineage>
        <taxon>Bacteria</taxon>
        <taxon>Pseudomonadati</taxon>
        <taxon>Pseudomonadota</taxon>
        <taxon>Alphaproteobacteria</taxon>
        <taxon>Sphingomonadales</taxon>
        <taxon>Sphingomonadaceae</taxon>
        <taxon>Sphingomonas</taxon>
    </lineage>
</organism>
<dbReference type="SMART" id="SM00382">
    <property type="entry name" value="AAA"/>
    <property type="match status" value="1"/>
</dbReference>
<dbReference type="InterPro" id="IPR027785">
    <property type="entry name" value="UvrD-like_helicase_C"/>
</dbReference>
<dbReference type="InterPro" id="IPR003593">
    <property type="entry name" value="AAA+_ATPase"/>
</dbReference>
<dbReference type="Pfam" id="PF13245">
    <property type="entry name" value="AAA_19"/>
    <property type="match status" value="1"/>
</dbReference>
<accession>A0ABR7ANG3</accession>
<comment type="caution">
    <text evidence="3">The sequence shown here is derived from an EMBL/GenBank/DDBJ whole genome shotgun (WGS) entry which is preliminary data.</text>
</comment>
<keyword evidence="4" id="KW-1185">Reference proteome</keyword>
<name>A0ABR7ANG3_9SPHN</name>
<reference evidence="3 4" key="1">
    <citation type="submission" date="2020-08" db="EMBL/GenBank/DDBJ databases">
        <title>Putative novel bacterial strains isolated from necrotic wheat leaf tissues caused by Xanthomonas translucens.</title>
        <authorList>
            <person name="Tambong J.T."/>
        </authorList>
    </citation>
    <scope>NUCLEOTIDE SEQUENCE [LARGE SCALE GENOMIC DNA]</scope>
    <source>
        <strain evidence="4">DOAB 1063</strain>
    </source>
</reference>
<dbReference type="PANTHER" id="PTHR11070">
    <property type="entry name" value="UVRD / RECB / PCRA DNA HELICASE FAMILY MEMBER"/>
    <property type="match status" value="1"/>
</dbReference>
<dbReference type="SUPFAM" id="SSF52540">
    <property type="entry name" value="P-loop containing nucleoside triphosphate hydrolases"/>
    <property type="match status" value="1"/>
</dbReference>
<dbReference type="InterPro" id="IPR027417">
    <property type="entry name" value="P-loop_NTPase"/>
</dbReference>
<gene>
    <name evidence="3" type="ORF">H8S47_09980</name>
</gene>
<protein>
    <recommendedName>
        <fullName evidence="1">DNA 3'-5' helicase II</fullName>
    </recommendedName>
</protein>